<evidence type="ECO:0000256" key="4">
    <source>
        <dbReference type="SAM" id="SignalP"/>
    </source>
</evidence>
<dbReference type="EMBL" id="JACHIF010000012">
    <property type="protein sequence ID" value="MBB5040211.1"/>
    <property type="molecule type" value="Genomic_DNA"/>
</dbReference>
<gene>
    <name evidence="5" type="ORF">HNQ64_004492</name>
</gene>
<dbReference type="PROSITE" id="PS50293">
    <property type="entry name" value="TPR_REGION"/>
    <property type="match status" value="1"/>
</dbReference>
<keyword evidence="4" id="KW-0732">Signal</keyword>
<dbReference type="Pfam" id="PF13181">
    <property type="entry name" value="TPR_8"/>
    <property type="match status" value="1"/>
</dbReference>
<organism evidence="5 6">
    <name type="scientific">Prosthecobacter dejongeii</name>
    <dbReference type="NCBI Taxonomy" id="48465"/>
    <lineage>
        <taxon>Bacteria</taxon>
        <taxon>Pseudomonadati</taxon>
        <taxon>Verrucomicrobiota</taxon>
        <taxon>Verrucomicrobiia</taxon>
        <taxon>Verrucomicrobiales</taxon>
        <taxon>Verrucomicrobiaceae</taxon>
        <taxon>Prosthecobacter</taxon>
    </lineage>
</organism>
<evidence type="ECO:0000256" key="1">
    <source>
        <dbReference type="ARBA" id="ARBA00022737"/>
    </source>
</evidence>
<dbReference type="Gene3D" id="1.25.40.10">
    <property type="entry name" value="Tetratricopeptide repeat domain"/>
    <property type="match status" value="1"/>
</dbReference>
<dbReference type="InterPro" id="IPR011990">
    <property type="entry name" value="TPR-like_helical_dom_sf"/>
</dbReference>
<feature type="repeat" description="TPR" evidence="3">
    <location>
        <begin position="117"/>
        <end position="150"/>
    </location>
</feature>
<dbReference type="Proteomes" id="UP000534294">
    <property type="component" value="Unassembled WGS sequence"/>
</dbReference>
<name>A0A7W7YQ06_9BACT</name>
<evidence type="ECO:0000313" key="6">
    <source>
        <dbReference type="Proteomes" id="UP000534294"/>
    </source>
</evidence>
<dbReference type="SUPFAM" id="SSF48452">
    <property type="entry name" value="TPR-like"/>
    <property type="match status" value="1"/>
</dbReference>
<accession>A0A7W7YQ06</accession>
<feature type="signal peptide" evidence="4">
    <location>
        <begin position="1"/>
        <end position="27"/>
    </location>
</feature>
<keyword evidence="1" id="KW-0677">Repeat</keyword>
<dbReference type="PANTHER" id="PTHR44858:SF1">
    <property type="entry name" value="UDP-N-ACETYLGLUCOSAMINE--PEPTIDE N-ACETYLGLUCOSAMINYLTRANSFERASE SPINDLY-RELATED"/>
    <property type="match status" value="1"/>
</dbReference>
<dbReference type="InterPro" id="IPR019734">
    <property type="entry name" value="TPR_rpt"/>
</dbReference>
<reference evidence="5 6" key="1">
    <citation type="submission" date="2020-08" db="EMBL/GenBank/DDBJ databases">
        <title>Genomic Encyclopedia of Type Strains, Phase IV (KMG-IV): sequencing the most valuable type-strain genomes for metagenomic binning, comparative biology and taxonomic classification.</title>
        <authorList>
            <person name="Goeker M."/>
        </authorList>
    </citation>
    <scope>NUCLEOTIDE SEQUENCE [LARGE SCALE GENOMIC DNA]</scope>
    <source>
        <strain evidence="5 6">DSM 12251</strain>
    </source>
</reference>
<comment type="caution">
    <text evidence="5">The sequence shown here is derived from an EMBL/GenBank/DDBJ whole genome shotgun (WGS) entry which is preliminary data.</text>
</comment>
<keyword evidence="2 3" id="KW-0802">TPR repeat</keyword>
<evidence type="ECO:0000313" key="5">
    <source>
        <dbReference type="EMBL" id="MBB5040211.1"/>
    </source>
</evidence>
<dbReference type="PROSITE" id="PS50005">
    <property type="entry name" value="TPR"/>
    <property type="match status" value="3"/>
</dbReference>
<keyword evidence="6" id="KW-1185">Reference proteome</keyword>
<feature type="repeat" description="TPR" evidence="3">
    <location>
        <begin position="185"/>
        <end position="218"/>
    </location>
</feature>
<dbReference type="Pfam" id="PF00515">
    <property type="entry name" value="TPR_1"/>
    <property type="match status" value="1"/>
</dbReference>
<feature type="repeat" description="TPR" evidence="3">
    <location>
        <begin position="151"/>
        <end position="184"/>
    </location>
</feature>
<dbReference type="RefSeq" id="WP_184212756.1">
    <property type="nucleotide sequence ID" value="NZ_JACHIF010000012.1"/>
</dbReference>
<feature type="chain" id="PRO_5031570501" evidence="4">
    <location>
        <begin position="28"/>
        <end position="264"/>
    </location>
</feature>
<sequence length="264" mass="28469">MNLSPVPALHPIRCLFLLSSAALSLMAQEPTVPTTLPPKPAPAAVTAPTPPVVVPPASPAPSATAPAMTLVPPGKTGGLPDNTTVLAQRAATAFGEQKWEEARAAYEEMLKLDERNALAWANLGAVEQQAGKTKEALECFEKSVLINPNLAQSWSALGLIYSSNGDTYRAISCFTRAIHEEPADARAHNYLAIAAKNLGWIDAAQNELQRAIELNPQYGIAHFNLALLYLDQKPPAIELAKRHYEKAVALGVEKDEIVERRLKE</sequence>
<evidence type="ECO:0000256" key="3">
    <source>
        <dbReference type="PROSITE-ProRule" id="PRU00339"/>
    </source>
</evidence>
<dbReference type="Pfam" id="PF13432">
    <property type="entry name" value="TPR_16"/>
    <property type="match status" value="1"/>
</dbReference>
<evidence type="ECO:0000256" key="2">
    <source>
        <dbReference type="ARBA" id="ARBA00022803"/>
    </source>
</evidence>
<dbReference type="GO" id="GO:0046813">
    <property type="term" value="P:receptor-mediated virion attachment to host cell"/>
    <property type="evidence" value="ECO:0007669"/>
    <property type="project" value="TreeGrafter"/>
</dbReference>
<dbReference type="SMART" id="SM00028">
    <property type="entry name" value="TPR"/>
    <property type="match status" value="5"/>
</dbReference>
<protein>
    <submittedName>
        <fullName evidence="5">Tetratricopeptide (TPR) repeat protein</fullName>
    </submittedName>
</protein>
<dbReference type="GO" id="GO:0009279">
    <property type="term" value="C:cell outer membrane"/>
    <property type="evidence" value="ECO:0007669"/>
    <property type="project" value="TreeGrafter"/>
</dbReference>
<dbReference type="PANTHER" id="PTHR44858">
    <property type="entry name" value="TETRATRICOPEPTIDE REPEAT PROTEIN 6"/>
    <property type="match status" value="1"/>
</dbReference>
<dbReference type="InterPro" id="IPR050498">
    <property type="entry name" value="Ycf3"/>
</dbReference>
<dbReference type="AlphaFoldDB" id="A0A7W7YQ06"/>
<proteinExistence type="predicted"/>